<evidence type="ECO:0000313" key="10">
    <source>
        <dbReference type="EMBL" id="SLM10207.1"/>
    </source>
</evidence>
<feature type="transmembrane region" description="Helical" evidence="8">
    <location>
        <begin position="233"/>
        <end position="255"/>
    </location>
</feature>
<comment type="subcellular location">
    <subcellularLocation>
        <location evidence="1 8">Cell membrane</location>
        <topology evidence="1 8">Multi-pass membrane protein</topology>
    </subcellularLocation>
</comment>
<dbReference type="EMBL" id="FWDM01000005">
    <property type="protein sequence ID" value="SLM10207.1"/>
    <property type="molecule type" value="Genomic_DNA"/>
</dbReference>
<keyword evidence="4" id="KW-1003">Cell membrane</keyword>
<gene>
    <name evidence="10" type="primary">potC</name>
    <name evidence="10" type="ORF">SPIROBIBN47_130015</name>
</gene>
<evidence type="ECO:0000256" key="7">
    <source>
        <dbReference type="ARBA" id="ARBA00023136"/>
    </source>
</evidence>
<dbReference type="PANTHER" id="PTHR43848:SF2">
    <property type="entry name" value="PUTRESCINE TRANSPORT SYSTEM PERMEASE PROTEIN POTI"/>
    <property type="match status" value="1"/>
</dbReference>
<dbReference type="InterPro" id="IPR000515">
    <property type="entry name" value="MetI-like"/>
</dbReference>
<feature type="transmembrane region" description="Helical" evidence="8">
    <location>
        <begin position="42"/>
        <end position="63"/>
    </location>
</feature>
<feature type="domain" description="ABC transmembrane type-1" evidence="9">
    <location>
        <begin position="93"/>
        <end position="281"/>
    </location>
</feature>
<evidence type="ECO:0000256" key="8">
    <source>
        <dbReference type="RuleBase" id="RU363032"/>
    </source>
</evidence>
<dbReference type="InterPro" id="IPR035906">
    <property type="entry name" value="MetI-like_sf"/>
</dbReference>
<dbReference type="GO" id="GO:0055085">
    <property type="term" value="P:transmembrane transport"/>
    <property type="evidence" value="ECO:0007669"/>
    <property type="project" value="InterPro"/>
</dbReference>
<reference evidence="10" key="1">
    <citation type="submission" date="2017-02" db="EMBL/GenBank/DDBJ databases">
        <authorList>
            <person name="Regsiter A."/>
            <person name="William W."/>
        </authorList>
    </citation>
    <scope>NUCLEOTIDE SEQUENCE</scope>
    <source>
        <strain evidence="10">Bib</strain>
    </source>
</reference>
<dbReference type="Gene3D" id="1.10.3720.10">
    <property type="entry name" value="MetI-like"/>
    <property type="match status" value="1"/>
</dbReference>
<name>A0A3P3XGG0_9SPIR</name>
<dbReference type="GO" id="GO:0005886">
    <property type="term" value="C:plasma membrane"/>
    <property type="evidence" value="ECO:0007669"/>
    <property type="project" value="UniProtKB-SubCell"/>
</dbReference>
<evidence type="ECO:0000256" key="6">
    <source>
        <dbReference type="ARBA" id="ARBA00022989"/>
    </source>
</evidence>
<comment type="similarity">
    <text evidence="2">Belongs to the binding-protein-dependent transport system permease family. CysTW subfamily.</text>
</comment>
<evidence type="ECO:0000256" key="5">
    <source>
        <dbReference type="ARBA" id="ARBA00022692"/>
    </source>
</evidence>
<dbReference type="Pfam" id="PF00528">
    <property type="entry name" value="BPD_transp_1"/>
    <property type="match status" value="1"/>
</dbReference>
<evidence type="ECO:0000256" key="2">
    <source>
        <dbReference type="ARBA" id="ARBA00007069"/>
    </source>
</evidence>
<keyword evidence="6 8" id="KW-1133">Transmembrane helix</keyword>
<dbReference type="CDD" id="cd06261">
    <property type="entry name" value="TM_PBP2"/>
    <property type="match status" value="1"/>
</dbReference>
<dbReference type="AlphaFoldDB" id="A0A3P3XGG0"/>
<feature type="transmembrane region" description="Helical" evidence="8">
    <location>
        <begin position="128"/>
        <end position="153"/>
    </location>
</feature>
<proteinExistence type="inferred from homology"/>
<dbReference type="PROSITE" id="PS50928">
    <property type="entry name" value="ABC_TM1"/>
    <property type="match status" value="1"/>
</dbReference>
<accession>A0A3P3XGG0</accession>
<dbReference type="PANTHER" id="PTHR43848">
    <property type="entry name" value="PUTRESCINE TRANSPORT SYSTEM PERMEASE PROTEIN POTI"/>
    <property type="match status" value="1"/>
</dbReference>
<evidence type="ECO:0000256" key="3">
    <source>
        <dbReference type="ARBA" id="ARBA00022448"/>
    </source>
</evidence>
<keyword evidence="3 8" id="KW-0813">Transport</keyword>
<dbReference type="InterPro" id="IPR051789">
    <property type="entry name" value="Bact_Polyamine_Transport"/>
</dbReference>
<evidence type="ECO:0000256" key="1">
    <source>
        <dbReference type="ARBA" id="ARBA00004651"/>
    </source>
</evidence>
<keyword evidence="5 8" id="KW-0812">Transmembrane</keyword>
<feature type="transmembrane region" description="Helical" evidence="8">
    <location>
        <begin position="159"/>
        <end position="180"/>
    </location>
</feature>
<evidence type="ECO:0000259" key="9">
    <source>
        <dbReference type="PROSITE" id="PS50928"/>
    </source>
</evidence>
<evidence type="ECO:0000256" key="4">
    <source>
        <dbReference type="ARBA" id="ARBA00022475"/>
    </source>
</evidence>
<feature type="transmembrane region" description="Helical" evidence="8">
    <location>
        <begin position="205"/>
        <end position="227"/>
    </location>
</feature>
<organism evidence="10">
    <name type="scientific">uncultured spirochete</name>
    <dbReference type="NCBI Taxonomy" id="156406"/>
    <lineage>
        <taxon>Bacteria</taxon>
        <taxon>Pseudomonadati</taxon>
        <taxon>Spirochaetota</taxon>
        <taxon>Spirochaetia</taxon>
        <taxon>Spirochaetales</taxon>
        <taxon>environmental samples</taxon>
    </lineage>
</organism>
<keyword evidence="7 8" id="KW-0472">Membrane</keyword>
<sequence length="291" mass="32199">MHALKKPKAIRIAILWRTRRMLRKGGAAARKFMPARSSLSNVIYWVVIGFLFLPLFVLVLYSFNSGRQATWQGFSFEWYQKLVMASPELWRAFLNSVIIAFGSAMMSTIIGTLAAVGTARYSFKLKSFVSTMSFVPMILPEIVVGVSLLIFFAGVGLKLGLATVWIAHTTFNLPFVYLLVSARLEESDPSIVEAARDLGANEMQILFRIILPMALPGILSAFLTAVTLSLEDFVITFFVTGPGGTTLPLYIYSMIRFGVSPVINALSAVMVAGTVLLIYPMRNFLKVFAAR</sequence>
<feature type="transmembrane region" description="Helical" evidence="8">
    <location>
        <begin position="262"/>
        <end position="281"/>
    </location>
</feature>
<feature type="transmembrane region" description="Helical" evidence="8">
    <location>
        <begin position="92"/>
        <end position="116"/>
    </location>
</feature>
<protein>
    <submittedName>
        <fullName evidence="10">Polyamine transporter subunit membrane component of ABC superfamily</fullName>
    </submittedName>
</protein>
<dbReference type="SUPFAM" id="SSF161098">
    <property type="entry name" value="MetI-like"/>
    <property type="match status" value="1"/>
</dbReference>